<gene>
    <name evidence="1" type="ORF">OOU_Y34scaffold00106g2</name>
</gene>
<dbReference type="Proteomes" id="UP000011086">
    <property type="component" value="Unassembled WGS sequence"/>
</dbReference>
<evidence type="ECO:0000313" key="1">
    <source>
        <dbReference type="EMBL" id="ELQ44041.1"/>
    </source>
</evidence>
<accession>A0AA97PR55</accession>
<organism evidence="1">
    <name type="scientific">Pyricularia oryzae (strain Y34)</name>
    <name type="common">Rice blast fungus</name>
    <name type="synonym">Magnaporthe oryzae</name>
    <dbReference type="NCBI Taxonomy" id="1143189"/>
    <lineage>
        <taxon>Eukaryota</taxon>
        <taxon>Fungi</taxon>
        <taxon>Dikarya</taxon>
        <taxon>Ascomycota</taxon>
        <taxon>Pezizomycotina</taxon>
        <taxon>Sordariomycetes</taxon>
        <taxon>Sordariomycetidae</taxon>
        <taxon>Magnaporthales</taxon>
        <taxon>Pyriculariaceae</taxon>
        <taxon>Pyricularia</taxon>
    </lineage>
</organism>
<name>A0AA97PR55_PYRO3</name>
<proteinExistence type="predicted"/>
<dbReference type="EMBL" id="JH793722">
    <property type="protein sequence ID" value="ELQ44041.1"/>
    <property type="molecule type" value="Genomic_DNA"/>
</dbReference>
<sequence>MYNRCARILMSGNKTESSLELVDNGGQRRST</sequence>
<reference evidence="1" key="1">
    <citation type="journal article" date="2012" name="PLoS Genet.">
        <title>Comparative analysis of the genomes of two field isolates of the rice blast fungus Magnaporthe oryzae.</title>
        <authorList>
            <person name="Xue M."/>
            <person name="Yang J."/>
            <person name="Li Z."/>
            <person name="Hu S."/>
            <person name="Yao N."/>
            <person name="Dean R.A."/>
            <person name="Zhao W."/>
            <person name="Shen M."/>
            <person name="Zhang H."/>
            <person name="Li C."/>
            <person name="Liu L."/>
            <person name="Cao L."/>
            <person name="Xu X."/>
            <person name="Xing Y."/>
            <person name="Hsiang T."/>
            <person name="Zhang Z."/>
            <person name="Xu J.R."/>
            <person name="Peng Y.L."/>
        </authorList>
    </citation>
    <scope>NUCLEOTIDE SEQUENCE</scope>
    <source>
        <strain evidence="1">Y34</strain>
    </source>
</reference>
<dbReference type="AlphaFoldDB" id="A0AA97PR55"/>
<protein>
    <submittedName>
        <fullName evidence="1">Uncharacterized protein</fullName>
    </submittedName>
</protein>